<name>A0A1Y2LXZ3_EPING</name>
<evidence type="ECO:0000313" key="2">
    <source>
        <dbReference type="EMBL" id="OSS48786.1"/>
    </source>
</evidence>
<keyword evidence="3" id="KW-1185">Reference proteome</keyword>
<dbReference type="Proteomes" id="UP000193240">
    <property type="component" value="Unassembled WGS sequence"/>
</dbReference>
<proteinExistence type="predicted"/>
<protein>
    <submittedName>
        <fullName evidence="2">Uncharacterized protein</fullName>
    </submittedName>
</protein>
<reference evidence="2 3" key="1">
    <citation type="journal article" date="2017" name="Genome Announc.">
        <title>Genome sequence of the saprophytic ascomycete Epicoccum nigrum ICMP 19927 strain isolated from New Zealand.</title>
        <authorList>
            <person name="Fokin M."/>
            <person name="Fleetwood D."/>
            <person name="Weir B.S."/>
            <person name="Villas-Boas S.G."/>
        </authorList>
    </citation>
    <scope>NUCLEOTIDE SEQUENCE [LARGE SCALE GENOMIC DNA]</scope>
    <source>
        <strain evidence="2 3">ICMP 19927</strain>
    </source>
</reference>
<dbReference type="AlphaFoldDB" id="A0A1Y2LXZ3"/>
<feature type="compositionally biased region" description="Polar residues" evidence="1">
    <location>
        <begin position="8"/>
        <end position="20"/>
    </location>
</feature>
<dbReference type="EMBL" id="KZ107845">
    <property type="protein sequence ID" value="OSS48786.1"/>
    <property type="molecule type" value="Genomic_DNA"/>
</dbReference>
<evidence type="ECO:0000313" key="3">
    <source>
        <dbReference type="Proteomes" id="UP000193240"/>
    </source>
</evidence>
<feature type="region of interest" description="Disordered" evidence="1">
    <location>
        <begin position="1"/>
        <end position="24"/>
    </location>
</feature>
<accession>A0A1Y2LXZ3</accession>
<gene>
    <name evidence="2" type="ORF">B5807_07092</name>
</gene>
<sequence length="335" mass="37354">MVFDKSNMFPTTTERGTTQLPVHAGNAGPNVSRYSPAFTSPPRSHTAWRHMSMVRQVCVEERYIHIRDATVFANIMSQVLVLPQPLPASSVVLGQLLSNPLDLRSTSMKPTVKLVCSKLNTQPCYEDVIFQDEEGRFFSSLDKTNTSLGRSVVLTADEVSLTALADPAGAFEALRHDTRTQAFLRKSALRRQPLYFVTGIQKLLNASYRILPGKEVFKSKTTGRQSKSPLHLRRDSAELEPEGDTKSTIFAVELMKVICRVGAKAEPHTLKDIGYVWTYHTLDNSDLQLSIGLGKVLQPKELRALAGIVIDENLRRERHVHQHYEAEGLGGFPSN</sequence>
<organism evidence="2 3">
    <name type="scientific">Epicoccum nigrum</name>
    <name type="common">Soil fungus</name>
    <name type="synonym">Epicoccum purpurascens</name>
    <dbReference type="NCBI Taxonomy" id="105696"/>
    <lineage>
        <taxon>Eukaryota</taxon>
        <taxon>Fungi</taxon>
        <taxon>Dikarya</taxon>
        <taxon>Ascomycota</taxon>
        <taxon>Pezizomycotina</taxon>
        <taxon>Dothideomycetes</taxon>
        <taxon>Pleosporomycetidae</taxon>
        <taxon>Pleosporales</taxon>
        <taxon>Pleosporineae</taxon>
        <taxon>Didymellaceae</taxon>
        <taxon>Epicoccum</taxon>
    </lineage>
</organism>
<feature type="region of interest" description="Disordered" evidence="1">
    <location>
        <begin position="220"/>
        <end position="239"/>
    </location>
</feature>
<dbReference type="InParanoid" id="A0A1Y2LXZ3"/>
<evidence type="ECO:0000256" key="1">
    <source>
        <dbReference type="SAM" id="MobiDB-lite"/>
    </source>
</evidence>
<dbReference type="OMA" id="KCKVEDR"/>